<evidence type="ECO:0000313" key="2">
    <source>
        <dbReference type="EMBL" id="KAK0053250.1"/>
    </source>
</evidence>
<name>A0AAD8BGW9_BIOPF</name>
<feature type="signal peptide" evidence="1">
    <location>
        <begin position="1"/>
        <end position="20"/>
    </location>
</feature>
<protein>
    <submittedName>
        <fullName evidence="2">Uncharacterized protein</fullName>
    </submittedName>
</protein>
<proteinExistence type="predicted"/>
<keyword evidence="1" id="KW-0732">Signal</keyword>
<dbReference type="EMBL" id="JASAOG010000088">
    <property type="protein sequence ID" value="KAK0053250.1"/>
    <property type="molecule type" value="Genomic_DNA"/>
</dbReference>
<sequence>EKTQLTIVLDYLLIVSTLFPDFPIVNDGGDDSQDKGPVVTCQAVPVSALQYTFAPKQIYWLMYFSSRAMGSVSPCPLFTHTCSTVDLSLYDVTIQHRLSACESFP</sequence>
<gene>
    <name evidence="2" type="ORF">Bpfe_017406</name>
</gene>
<feature type="non-terminal residue" evidence="2">
    <location>
        <position position="1"/>
    </location>
</feature>
<reference evidence="2" key="2">
    <citation type="submission" date="2023-04" db="EMBL/GenBank/DDBJ databases">
        <authorList>
            <person name="Bu L."/>
            <person name="Lu L."/>
            <person name="Laidemitt M.R."/>
            <person name="Zhang S.M."/>
            <person name="Mutuku M."/>
            <person name="Mkoji G."/>
            <person name="Steinauer M."/>
            <person name="Loker E.S."/>
        </authorList>
    </citation>
    <scope>NUCLEOTIDE SEQUENCE</scope>
    <source>
        <strain evidence="2">KasaAsao</strain>
        <tissue evidence="2">Whole Snail</tissue>
    </source>
</reference>
<comment type="caution">
    <text evidence="2">The sequence shown here is derived from an EMBL/GenBank/DDBJ whole genome shotgun (WGS) entry which is preliminary data.</text>
</comment>
<evidence type="ECO:0000313" key="3">
    <source>
        <dbReference type="Proteomes" id="UP001233172"/>
    </source>
</evidence>
<feature type="chain" id="PRO_5042097167" evidence="1">
    <location>
        <begin position="21"/>
        <end position="105"/>
    </location>
</feature>
<reference evidence="2" key="1">
    <citation type="journal article" date="2023" name="PLoS Negl. Trop. Dis.">
        <title>A genome sequence for Biomphalaria pfeifferi, the major vector snail for the human-infecting parasite Schistosoma mansoni.</title>
        <authorList>
            <person name="Bu L."/>
            <person name="Lu L."/>
            <person name="Laidemitt M.R."/>
            <person name="Zhang S.M."/>
            <person name="Mutuku M."/>
            <person name="Mkoji G."/>
            <person name="Steinauer M."/>
            <person name="Loker E.S."/>
        </authorList>
    </citation>
    <scope>NUCLEOTIDE SEQUENCE</scope>
    <source>
        <strain evidence="2">KasaAsao</strain>
    </source>
</reference>
<accession>A0AAD8BGW9</accession>
<dbReference type="Proteomes" id="UP001233172">
    <property type="component" value="Unassembled WGS sequence"/>
</dbReference>
<dbReference type="AlphaFoldDB" id="A0AAD8BGW9"/>
<keyword evidence="3" id="KW-1185">Reference proteome</keyword>
<evidence type="ECO:0000256" key="1">
    <source>
        <dbReference type="SAM" id="SignalP"/>
    </source>
</evidence>
<organism evidence="2 3">
    <name type="scientific">Biomphalaria pfeifferi</name>
    <name type="common">Bloodfluke planorb</name>
    <name type="synonym">Freshwater snail</name>
    <dbReference type="NCBI Taxonomy" id="112525"/>
    <lineage>
        <taxon>Eukaryota</taxon>
        <taxon>Metazoa</taxon>
        <taxon>Spiralia</taxon>
        <taxon>Lophotrochozoa</taxon>
        <taxon>Mollusca</taxon>
        <taxon>Gastropoda</taxon>
        <taxon>Heterobranchia</taxon>
        <taxon>Euthyneura</taxon>
        <taxon>Panpulmonata</taxon>
        <taxon>Hygrophila</taxon>
        <taxon>Lymnaeoidea</taxon>
        <taxon>Planorbidae</taxon>
        <taxon>Biomphalaria</taxon>
    </lineage>
</organism>